<accession>A0AAV1MY66</accession>
<name>A0AAV1MY66_SCOSC</name>
<protein>
    <submittedName>
        <fullName evidence="1">Uncharacterized protein</fullName>
    </submittedName>
</protein>
<organism evidence="1 2">
    <name type="scientific">Scomber scombrus</name>
    <name type="common">Atlantic mackerel</name>
    <name type="synonym">Scomber vernalis</name>
    <dbReference type="NCBI Taxonomy" id="13677"/>
    <lineage>
        <taxon>Eukaryota</taxon>
        <taxon>Metazoa</taxon>
        <taxon>Chordata</taxon>
        <taxon>Craniata</taxon>
        <taxon>Vertebrata</taxon>
        <taxon>Euteleostomi</taxon>
        <taxon>Actinopterygii</taxon>
        <taxon>Neopterygii</taxon>
        <taxon>Teleostei</taxon>
        <taxon>Neoteleostei</taxon>
        <taxon>Acanthomorphata</taxon>
        <taxon>Pelagiaria</taxon>
        <taxon>Scombriformes</taxon>
        <taxon>Scombridae</taxon>
        <taxon>Scomber</taxon>
    </lineage>
</organism>
<reference evidence="1 2" key="1">
    <citation type="submission" date="2024-01" db="EMBL/GenBank/DDBJ databases">
        <authorList>
            <person name="Alioto T."/>
            <person name="Alioto T."/>
            <person name="Gomez Garrido J."/>
        </authorList>
    </citation>
    <scope>NUCLEOTIDE SEQUENCE [LARGE SCALE GENOMIC DNA]</scope>
</reference>
<evidence type="ECO:0000313" key="1">
    <source>
        <dbReference type="EMBL" id="CAK6951673.1"/>
    </source>
</evidence>
<proteinExistence type="predicted"/>
<keyword evidence="2" id="KW-1185">Reference proteome</keyword>
<dbReference type="AlphaFoldDB" id="A0AAV1MY66"/>
<comment type="caution">
    <text evidence="1">The sequence shown here is derived from an EMBL/GenBank/DDBJ whole genome shotgun (WGS) entry which is preliminary data.</text>
</comment>
<sequence length="133" mass="15065">MVVCYSPALLLRLAPLYCSRRSHKQTSSTVRQRPRSHHMGGPLSVTSHSPLFTAVYSILTTFTFQAQALKHYPWNACCKLYLPVSQLELFSTSLIGIGWKLPRDHPGRSETSCWRKGSLLLCVGYHFDPDLDK</sequence>
<dbReference type="Proteomes" id="UP001314229">
    <property type="component" value="Unassembled WGS sequence"/>
</dbReference>
<evidence type="ECO:0000313" key="2">
    <source>
        <dbReference type="Proteomes" id="UP001314229"/>
    </source>
</evidence>
<dbReference type="EMBL" id="CAWUFR010000007">
    <property type="protein sequence ID" value="CAK6951673.1"/>
    <property type="molecule type" value="Genomic_DNA"/>
</dbReference>
<gene>
    <name evidence="1" type="ORF">FSCOSCO3_A005782</name>
</gene>